<name>A0AAD5H2Y5_9CHLO</name>
<sequence>MERYTKGIVLGVGTFGKVLMATDKETGQVVAIKKIQVGEKGEGVNVTALREVKLLRELRSPYLVRLLDVLPQKRGINLVMEYCESDLEHVIRDRSRLLSAGDIKAYMQASTRMILRALQFCHSRWVVHRDIKPNNFLVTASGELKLADFGLARTFGSPDRRYTNQVFARWYRPPELFYGSTCYGPGVDIWAAGCIFAELLRRNPWFSGESDLEVLGKIYNALGTPQDEGWGGLRAMPGFVEFQATPAPGLRKLFPASMIGASDDALDLLGRMMAFDASRRRQSAAAAGGAATDGTGAKTGGAAAASAGQQGQQQQQVAGGQQGSDASPPASGAAGLADSQQAEEQQQQHGARAGTPLFGGLPLSEVPESMLGRVERPKLDSSDMQYFKKRKFNLDDSGA</sequence>
<proteinExistence type="inferred from homology"/>
<dbReference type="GO" id="GO:0008353">
    <property type="term" value="F:RNA polymerase II CTD heptapeptide repeat kinase activity"/>
    <property type="evidence" value="ECO:0007669"/>
    <property type="project" value="UniProtKB-EC"/>
</dbReference>
<evidence type="ECO:0000256" key="10">
    <source>
        <dbReference type="SAM" id="MobiDB-lite"/>
    </source>
</evidence>
<evidence type="ECO:0000256" key="2">
    <source>
        <dbReference type="ARBA" id="ARBA00012409"/>
    </source>
</evidence>
<evidence type="ECO:0000256" key="7">
    <source>
        <dbReference type="ARBA" id="ARBA00022840"/>
    </source>
</evidence>
<feature type="domain" description="Protein kinase" evidence="11">
    <location>
        <begin position="4"/>
        <end position="292"/>
    </location>
</feature>
<feature type="compositionally biased region" description="Low complexity" evidence="10">
    <location>
        <begin position="286"/>
        <end position="348"/>
    </location>
</feature>
<keyword evidence="3 9" id="KW-0723">Serine/threonine-protein kinase</keyword>
<dbReference type="PANTHER" id="PTHR24056:SF0">
    <property type="entry name" value="CYCLIN-DEPENDENT KINASE 7"/>
    <property type="match status" value="1"/>
</dbReference>
<accession>A0AAD5H2Y5</accession>
<evidence type="ECO:0000256" key="8">
    <source>
        <dbReference type="PROSITE-ProRule" id="PRU10141"/>
    </source>
</evidence>
<dbReference type="InterPro" id="IPR050108">
    <property type="entry name" value="CDK"/>
</dbReference>
<keyword evidence="5 8" id="KW-0547">Nucleotide-binding</keyword>
<evidence type="ECO:0000256" key="1">
    <source>
        <dbReference type="ARBA" id="ARBA00006485"/>
    </source>
</evidence>
<evidence type="ECO:0000256" key="9">
    <source>
        <dbReference type="RuleBase" id="RU000304"/>
    </source>
</evidence>
<dbReference type="GO" id="GO:0005737">
    <property type="term" value="C:cytoplasm"/>
    <property type="evidence" value="ECO:0007669"/>
    <property type="project" value="TreeGrafter"/>
</dbReference>
<dbReference type="GO" id="GO:0005524">
    <property type="term" value="F:ATP binding"/>
    <property type="evidence" value="ECO:0007669"/>
    <property type="project" value="UniProtKB-UniRule"/>
</dbReference>
<dbReference type="InterPro" id="IPR000719">
    <property type="entry name" value="Prot_kinase_dom"/>
</dbReference>
<keyword evidence="13" id="KW-1185">Reference proteome</keyword>
<comment type="similarity">
    <text evidence="1">Belongs to the protein kinase superfamily. CMGC Ser/Thr protein kinase family. CDC2/CDKX subfamily.</text>
</comment>
<dbReference type="InterPro" id="IPR008271">
    <property type="entry name" value="Ser/Thr_kinase_AS"/>
</dbReference>
<dbReference type="EMBL" id="JADXDR010000130">
    <property type="protein sequence ID" value="KAI7838280.1"/>
    <property type="molecule type" value="Genomic_DNA"/>
</dbReference>
<feature type="region of interest" description="Disordered" evidence="10">
    <location>
        <begin position="286"/>
        <end position="381"/>
    </location>
</feature>
<dbReference type="Gene3D" id="1.10.510.10">
    <property type="entry name" value="Transferase(Phosphotransferase) domain 1"/>
    <property type="match status" value="1"/>
</dbReference>
<comment type="caution">
    <text evidence="12">The sequence shown here is derived from an EMBL/GenBank/DDBJ whole genome shotgun (WGS) entry which is preliminary data.</text>
</comment>
<organism evidence="12 13">
    <name type="scientific">Chlorella ohadii</name>
    <dbReference type="NCBI Taxonomy" id="2649997"/>
    <lineage>
        <taxon>Eukaryota</taxon>
        <taxon>Viridiplantae</taxon>
        <taxon>Chlorophyta</taxon>
        <taxon>core chlorophytes</taxon>
        <taxon>Trebouxiophyceae</taxon>
        <taxon>Chlorellales</taxon>
        <taxon>Chlorellaceae</taxon>
        <taxon>Chlorella clade</taxon>
        <taxon>Chlorella</taxon>
    </lineage>
</organism>
<dbReference type="EC" id="2.7.11.23" evidence="2"/>
<dbReference type="GO" id="GO:0070985">
    <property type="term" value="C:transcription factor TFIIK complex"/>
    <property type="evidence" value="ECO:0007669"/>
    <property type="project" value="TreeGrafter"/>
</dbReference>
<evidence type="ECO:0000313" key="13">
    <source>
        <dbReference type="Proteomes" id="UP001205105"/>
    </source>
</evidence>
<keyword evidence="6" id="KW-0418">Kinase</keyword>
<dbReference type="InterPro" id="IPR011009">
    <property type="entry name" value="Kinase-like_dom_sf"/>
</dbReference>
<reference evidence="12" key="1">
    <citation type="submission" date="2020-11" db="EMBL/GenBank/DDBJ databases">
        <title>Chlorella ohadii genome sequencing and assembly.</title>
        <authorList>
            <person name="Murik O."/>
            <person name="Treves H."/>
            <person name="Kedem I."/>
            <person name="Shotland Y."/>
            <person name="Kaplan A."/>
        </authorList>
    </citation>
    <scope>NUCLEOTIDE SEQUENCE</scope>
    <source>
        <strain evidence="12">1</strain>
    </source>
</reference>
<evidence type="ECO:0000256" key="4">
    <source>
        <dbReference type="ARBA" id="ARBA00022679"/>
    </source>
</evidence>
<evidence type="ECO:0000256" key="3">
    <source>
        <dbReference type="ARBA" id="ARBA00022527"/>
    </source>
</evidence>
<feature type="binding site" evidence="8">
    <location>
        <position position="34"/>
    </location>
    <ligand>
        <name>ATP</name>
        <dbReference type="ChEBI" id="CHEBI:30616"/>
    </ligand>
</feature>
<dbReference type="SMART" id="SM00220">
    <property type="entry name" value="S_TKc"/>
    <property type="match status" value="1"/>
</dbReference>
<gene>
    <name evidence="12" type="ORF">COHA_007934</name>
</gene>
<dbReference type="Gene3D" id="3.30.200.20">
    <property type="entry name" value="Phosphorylase Kinase, domain 1"/>
    <property type="match status" value="1"/>
</dbReference>
<dbReference type="PROSITE" id="PS00108">
    <property type="entry name" value="PROTEIN_KINASE_ST"/>
    <property type="match status" value="1"/>
</dbReference>
<dbReference type="SUPFAM" id="SSF56112">
    <property type="entry name" value="Protein kinase-like (PK-like)"/>
    <property type="match status" value="1"/>
</dbReference>
<keyword evidence="4" id="KW-0808">Transferase</keyword>
<dbReference type="GO" id="GO:0004693">
    <property type="term" value="F:cyclin-dependent protein serine/threonine kinase activity"/>
    <property type="evidence" value="ECO:0007669"/>
    <property type="project" value="TreeGrafter"/>
</dbReference>
<dbReference type="FunFam" id="1.10.510.10:FF:000624">
    <property type="entry name" value="Mitogen-activated protein kinase"/>
    <property type="match status" value="1"/>
</dbReference>
<dbReference type="Proteomes" id="UP001205105">
    <property type="component" value="Unassembled WGS sequence"/>
</dbReference>
<dbReference type="PANTHER" id="PTHR24056">
    <property type="entry name" value="CELL DIVISION PROTEIN KINASE"/>
    <property type="match status" value="1"/>
</dbReference>
<evidence type="ECO:0000256" key="6">
    <source>
        <dbReference type="ARBA" id="ARBA00022777"/>
    </source>
</evidence>
<protein>
    <recommendedName>
        <fullName evidence="2">[RNA-polymerase]-subunit kinase</fullName>
        <ecNumber evidence="2">2.7.11.23</ecNumber>
    </recommendedName>
</protein>
<keyword evidence="7 8" id="KW-0067">ATP-binding</keyword>
<dbReference type="Pfam" id="PF00069">
    <property type="entry name" value="Pkinase"/>
    <property type="match status" value="1"/>
</dbReference>
<dbReference type="PROSITE" id="PS50011">
    <property type="entry name" value="PROTEIN_KINASE_DOM"/>
    <property type="match status" value="1"/>
</dbReference>
<evidence type="ECO:0000256" key="5">
    <source>
        <dbReference type="ARBA" id="ARBA00022741"/>
    </source>
</evidence>
<dbReference type="GO" id="GO:0045944">
    <property type="term" value="P:positive regulation of transcription by RNA polymerase II"/>
    <property type="evidence" value="ECO:0007669"/>
    <property type="project" value="TreeGrafter"/>
</dbReference>
<evidence type="ECO:0000313" key="12">
    <source>
        <dbReference type="EMBL" id="KAI7838280.1"/>
    </source>
</evidence>
<dbReference type="AlphaFoldDB" id="A0AAD5H2Y5"/>
<dbReference type="InterPro" id="IPR017441">
    <property type="entry name" value="Protein_kinase_ATP_BS"/>
</dbReference>
<dbReference type="PROSITE" id="PS00107">
    <property type="entry name" value="PROTEIN_KINASE_ATP"/>
    <property type="match status" value="1"/>
</dbReference>
<evidence type="ECO:0000259" key="11">
    <source>
        <dbReference type="PROSITE" id="PS50011"/>
    </source>
</evidence>